<dbReference type="Gene3D" id="1.10.357.10">
    <property type="entry name" value="Tetracycline Repressor, domain 2"/>
    <property type="match status" value="1"/>
</dbReference>
<dbReference type="PRINTS" id="PR00455">
    <property type="entry name" value="HTHTETR"/>
</dbReference>
<dbReference type="RefSeq" id="WP_006574095.1">
    <property type="nucleotide sequence ID" value="NZ_AAXG02000032.1"/>
</dbReference>
<dbReference type="PROSITE" id="PS50977">
    <property type="entry name" value="HTH_TETR_2"/>
    <property type="match status" value="1"/>
</dbReference>
<dbReference type="PANTHER" id="PTHR47506:SF6">
    <property type="entry name" value="HTH-TYPE TRANSCRIPTIONAL REPRESSOR NEMR"/>
    <property type="match status" value="1"/>
</dbReference>
<dbReference type="EMBL" id="AAXG02000032">
    <property type="protein sequence ID" value="EDM98789.1"/>
    <property type="molecule type" value="Genomic_DNA"/>
</dbReference>
<feature type="DNA-binding region" description="H-T-H motif" evidence="4">
    <location>
        <begin position="31"/>
        <end position="50"/>
    </location>
</feature>
<keyword evidence="3" id="KW-0804">Transcription</keyword>
<keyword evidence="7" id="KW-1185">Reference proteome</keyword>
<evidence type="ECO:0000259" key="5">
    <source>
        <dbReference type="PROSITE" id="PS50977"/>
    </source>
</evidence>
<protein>
    <submittedName>
        <fullName evidence="6">Transcriptional regulator, TetR family</fullName>
    </submittedName>
</protein>
<dbReference type="STRING" id="411467.BACCAP_03591"/>
<reference evidence="6 7" key="2">
    <citation type="submission" date="2007-06" db="EMBL/GenBank/DDBJ databases">
        <title>Draft genome sequence of Pseudoflavonifractor capillosus ATCC 29799.</title>
        <authorList>
            <person name="Sudarsanam P."/>
            <person name="Ley R."/>
            <person name="Guruge J."/>
            <person name="Turnbaugh P.J."/>
            <person name="Mahowald M."/>
            <person name="Liep D."/>
            <person name="Gordon J."/>
        </authorList>
    </citation>
    <scope>NUCLEOTIDE SEQUENCE [LARGE SCALE GENOMIC DNA]</scope>
    <source>
        <strain evidence="6 7">ATCC 29799</strain>
    </source>
</reference>
<dbReference type="AlphaFoldDB" id="A6NZE0"/>
<dbReference type="Proteomes" id="UP000003639">
    <property type="component" value="Unassembled WGS sequence"/>
</dbReference>
<accession>A6NZE0</accession>
<dbReference type="GO" id="GO:0003677">
    <property type="term" value="F:DNA binding"/>
    <property type="evidence" value="ECO:0007669"/>
    <property type="project" value="UniProtKB-UniRule"/>
</dbReference>
<proteinExistence type="predicted"/>
<dbReference type="SUPFAM" id="SSF46689">
    <property type="entry name" value="Homeodomain-like"/>
    <property type="match status" value="1"/>
</dbReference>
<organism evidence="6 7">
    <name type="scientific">Pseudoflavonifractor capillosus ATCC 29799</name>
    <dbReference type="NCBI Taxonomy" id="411467"/>
    <lineage>
        <taxon>Bacteria</taxon>
        <taxon>Bacillati</taxon>
        <taxon>Bacillota</taxon>
        <taxon>Clostridia</taxon>
        <taxon>Eubacteriales</taxon>
        <taxon>Oscillospiraceae</taxon>
        <taxon>Pseudoflavonifractor</taxon>
    </lineage>
</organism>
<evidence type="ECO:0000256" key="1">
    <source>
        <dbReference type="ARBA" id="ARBA00023015"/>
    </source>
</evidence>
<keyword evidence="2 4" id="KW-0238">DNA-binding</keyword>
<gene>
    <name evidence="6" type="ORF">BACCAP_03591</name>
</gene>
<dbReference type="InterPro" id="IPR009057">
    <property type="entry name" value="Homeodomain-like_sf"/>
</dbReference>
<evidence type="ECO:0000256" key="3">
    <source>
        <dbReference type="ARBA" id="ARBA00023163"/>
    </source>
</evidence>
<keyword evidence="1" id="KW-0805">Transcription regulation</keyword>
<dbReference type="eggNOG" id="COG1309">
    <property type="taxonomic scope" value="Bacteria"/>
</dbReference>
<dbReference type="PANTHER" id="PTHR47506">
    <property type="entry name" value="TRANSCRIPTIONAL REGULATORY PROTEIN"/>
    <property type="match status" value="1"/>
</dbReference>
<dbReference type="Pfam" id="PF00440">
    <property type="entry name" value="TetR_N"/>
    <property type="match status" value="1"/>
</dbReference>
<dbReference type="OrthoDB" id="9814200at2"/>
<dbReference type="InterPro" id="IPR001647">
    <property type="entry name" value="HTH_TetR"/>
</dbReference>
<evidence type="ECO:0000256" key="4">
    <source>
        <dbReference type="PROSITE-ProRule" id="PRU00335"/>
    </source>
</evidence>
<name>A6NZE0_9FIRM</name>
<sequence length="216" mass="24456">MARNKHPEETVQKILDVSMALFLEKGYEHTTIQDIVDALGMSKGAVYHHFKSKEDIYDRISDTYYERLGWTKDLTSLPGENGLEKVRNLLRFLLTDQEKLTLDRACATISLNPKLVTLTLESSIRDAAPLLEQLIREGNADGSLHVAQPRETAEAFMILMNMWVGIFTSSKEDFQAKLTFFQDFCARQGLPIFNPQVCDAALTYYDRITAVQSLSG</sequence>
<reference evidence="6 7" key="1">
    <citation type="submission" date="2007-04" db="EMBL/GenBank/DDBJ databases">
        <authorList>
            <person name="Fulton L."/>
            <person name="Clifton S."/>
            <person name="Fulton B."/>
            <person name="Xu J."/>
            <person name="Minx P."/>
            <person name="Pepin K.H."/>
            <person name="Johnson M."/>
            <person name="Thiruvilangam P."/>
            <person name="Bhonagiri V."/>
            <person name="Nash W.E."/>
            <person name="Mardis E.R."/>
            <person name="Wilson R.K."/>
        </authorList>
    </citation>
    <scope>NUCLEOTIDE SEQUENCE [LARGE SCALE GENOMIC DNA]</scope>
    <source>
        <strain evidence="6 7">ATCC 29799</strain>
    </source>
</reference>
<feature type="domain" description="HTH tetR-type" evidence="5">
    <location>
        <begin position="8"/>
        <end position="68"/>
    </location>
</feature>
<comment type="caution">
    <text evidence="6">The sequence shown here is derived from an EMBL/GenBank/DDBJ whole genome shotgun (WGS) entry which is preliminary data.</text>
</comment>
<evidence type="ECO:0000313" key="6">
    <source>
        <dbReference type="EMBL" id="EDM98789.1"/>
    </source>
</evidence>
<evidence type="ECO:0000256" key="2">
    <source>
        <dbReference type="ARBA" id="ARBA00023125"/>
    </source>
</evidence>
<evidence type="ECO:0000313" key="7">
    <source>
        <dbReference type="Proteomes" id="UP000003639"/>
    </source>
</evidence>